<dbReference type="Proteomes" id="UP000059542">
    <property type="component" value="Chromosome"/>
</dbReference>
<accession>A0A0U3SWD3</accession>
<keyword evidence="4" id="KW-1185">Reference proteome</keyword>
<proteinExistence type="predicted"/>
<organism evidence="3 4">
    <name type="scientific">Hymenobacter sedentarius</name>
    <dbReference type="NCBI Taxonomy" id="1411621"/>
    <lineage>
        <taxon>Bacteria</taxon>
        <taxon>Pseudomonadati</taxon>
        <taxon>Bacteroidota</taxon>
        <taxon>Cytophagia</taxon>
        <taxon>Cytophagales</taxon>
        <taxon>Hymenobacteraceae</taxon>
        <taxon>Hymenobacter</taxon>
    </lineage>
</organism>
<dbReference type="AlphaFoldDB" id="A0A0U3SWD3"/>
<dbReference type="InterPro" id="IPR025665">
    <property type="entry name" value="Beta-barrel_OMP_2"/>
</dbReference>
<dbReference type="EMBL" id="CP013909">
    <property type="protein sequence ID" value="ALW84835.1"/>
    <property type="molecule type" value="Genomic_DNA"/>
</dbReference>
<sequence>MKKSAFLVAALLATAAVSSAQAQDGIRLGFRAGANYSNLAGNIQNESTYNNKVGFLGGVMLNVPVTSDGFFSVQPEVLYSQKGFENKPTEYSRTLPLLGTRTEKREGKVNYNYLDVPVLLKINAGGFVAEAGPQYSYLLSSNNETQTTVTANGKSETSSAQNKNDVSGLNRNELGYVAGVGYQAENGLSLNLRYNGALSDFVKSDNSTYFNGDLKNARHSAFQLSLGYLIPSK</sequence>
<gene>
    <name evidence="3" type="ORF">AUC43_06880</name>
</gene>
<reference evidence="3 4" key="1">
    <citation type="submission" date="2015-12" db="EMBL/GenBank/DDBJ databases">
        <authorList>
            <person name="Shamseldin A."/>
            <person name="Moawad H."/>
            <person name="Abd El-Rahim W.M."/>
            <person name="Sadowsky M.J."/>
        </authorList>
    </citation>
    <scope>NUCLEOTIDE SEQUENCE [LARGE SCALE GENOMIC DNA]</scope>
    <source>
        <strain evidence="3 4">DG5B</strain>
    </source>
</reference>
<dbReference type="OrthoDB" id="838174at2"/>
<dbReference type="STRING" id="1411621.AUC43_06880"/>
<feature type="chain" id="PRO_5006845232" description="Outer membrane protein beta-barrel domain-containing protein" evidence="1">
    <location>
        <begin position="23"/>
        <end position="233"/>
    </location>
</feature>
<protein>
    <recommendedName>
        <fullName evidence="2">Outer membrane protein beta-barrel domain-containing protein</fullName>
    </recommendedName>
</protein>
<feature type="signal peptide" evidence="1">
    <location>
        <begin position="1"/>
        <end position="22"/>
    </location>
</feature>
<evidence type="ECO:0000313" key="3">
    <source>
        <dbReference type="EMBL" id="ALW84835.1"/>
    </source>
</evidence>
<dbReference type="KEGG" id="hyg:AUC43_06880"/>
<dbReference type="Pfam" id="PF13568">
    <property type="entry name" value="OMP_b-brl_2"/>
    <property type="match status" value="1"/>
</dbReference>
<dbReference type="RefSeq" id="WP_068191326.1">
    <property type="nucleotide sequence ID" value="NZ_CP013909.1"/>
</dbReference>
<evidence type="ECO:0000313" key="4">
    <source>
        <dbReference type="Proteomes" id="UP000059542"/>
    </source>
</evidence>
<keyword evidence="1" id="KW-0732">Signal</keyword>
<evidence type="ECO:0000256" key="1">
    <source>
        <dbReference type="SAM" id="SignalP"/>
    </source>
</evidence>
<name>A0A0U3SWD3_9BACT</name>
<feature type="domain" description="Outer membrane protein beta-barrel" evidence="2">
    <location>
        <begin position="21"/>
        <end position="201"/>
    </location>
</feature>
<evidence type="ECO:0000259" key="2">
    <source>
        <dbReference type="Pfam" id="PF13568"/>
    </source>
</evidence>